<feature type="compositionally biased region" description="Polar residues" evidence="5">
    <location>
        <begin position="1"/>
        <end position="10"/>
    </location>
</feature>
<name>A0A9W4W3L4_9PEZI</name>
<evidence type="ECO:0000256" key="1">
    <source>
        <dbReference type="ARBA" id="ARBA00004141"/>
    </source>
</evidence>
<dbReference type="SUPFAM" id="SSF144083">
    <property type="entry name" value="Magnesium transport protein CorA, transmembrane region"/>
    <property type="match status" value="1"/>
</dbReference>
<sequence>MVQMFSTASPARSKEMDFEDHPRPDGQSAKAQGINYELLCREINDLEPHEKRQWEAGTGKNLPFCLIPMPPGTHTTLAISTKASGAKHSGKSRSPSFYSLKWEPKPYLKFIKSLSQTLPHLAYLGYWMEVTAAPPKWKYLQCFLGKERGHREERAKRSHVCVVDYTGNQAKKSPDFINDVPGLERFLHHQPQTSTTDQIRLIVAEDLSRDLVELLGSFYDIDPQFFQSHIDDYLYHNPRDPWVELPSLDVDARQRNHFTLQYLRARYFETEAEFKTAEYDSGMFNVLRRIDSDRSRERLKGGLLAKTGDSITLTRSKASLWWKPRKDASEPVTAILLVDPTVSSGKPVWGGYRPFQQTPSMKTWQQNETQPVDAPPQGTLYDDVVYWSQRMAAHELDLVRKDERNIALGMYRLVIVDWLRALKYVTTTLTKIEWEFEKPHWDDNFSNIDNILKKLSPWRRNIGYYQAMISEAIARLFPPEIHAPIRGMQPGGAIIEMDSRPPQPIAEEDNHGIRALWTDFRNVKQQMNESQARIRTIENIAMNGINAEEARRAVKQNGNLTRLTGLATIFIPLNFTSSFLSISPDFSAAKMSFWLFFAIGIPLTLAALLIVDLSHPKGKGFLVKKCGQLREKFAKKKFDEPILPTSNGTLPPRPKPPRQSTIEWFYWFGKLNDKRN</sequence>
<keyword evidence="3 6" id="KW-1133">Transmembrane helix</keyword>
<keyword evidence="2 6" id="KW-0812">Transmembrane</keyword>
<evidence type="ECO:0000256" key="3">
    <source>
        <dbReference type="ARBA" id="ARBA00022989"/>
    </source>
</evidence>
<dbReference type="AlphaFoldDB" id="A0A9W4W3L4"/>
<evidence type="ECO:0008006" key="9">
    <source>
        <dbReference type="Google" id="ProtNLM"/>
    </source>
</evidence>
<evidence type="ECO:0000256" key="4">
    <source>
        <dbReference type="ARBA" id="ARBA00023136"/>
    </source>
</evidence>
<evidence type="ECO:0000313" key="7">
    <source>
        <dbReference type="EMBL" id="CAI0641562.1"/>
    </source>
</evidence>
<keyword evidence="4 6" id="KW-0472">Membrane</keyword>
<organism evidence="7 8">
    <name type="scientific">Colletotrichum noveboracense</name>
    <dbReference type="NCBI Taxonomy" id="2664923"/>
    <lineage>
        <taxon>Eukaryota</taxon>
        <taxon>Fungi</taxon>
        <taxon>Dikarya</taxon>
        <taxon>Ascomycota</taxon>
        <taxon>Pezizomycotina</taxon>
        <taxon>Sordariomycetes</taxon>
        <taxon>Hypocreomycetidae</taxon>
        <taxon>Glomerellales</taxon>
        <taxon>Glomerellaceae</taxon>
        <taxon>Colletotrichum</taxon>
        <taxon>Colletotrichum gloeosporioides species complex</taxon>
    </lineage>
</organism>
<accession>A0A9W4W3L4</accession>
<protein>
    <recommendedName>
        <fullName evidence="9">CorA-like Mg2+ transporter</fullName>
    </recommendedName>
</protein>
<dbReference type="GO" id="GO:0016020">
    <property type="term" value="C:membrane"/>
    <property type="evidence" value="ECO:0007669"/>
    <property type="project" value="UniProtKB-SubCell"/>
</dbReference>
<gene>
    <name evidence="7" type="ORF">CGXH109_LOCUS5399</name>
</gene>
<evidence type="ECO:0000256" key="2">
    <source>
        <dbReference type="ARBA" id="ARBA00022692"/>
    </source>
</evidence>
<evidence type="ECO:0000256" key="5">
    <source>
        <dbReference type="SAM" id="MobiDB-lite"/>
    </source>
</evidence>
<dbReference type="InterPro" id="IPR045863">
    <property type="entry name" value="CorA_TM1_TM2"/>
</dbReference>
<feature type="transmembrane region" description="Helical" evidence="6">
    <location>
        <begin position="592"/>
        <end position="611"/>
    </location>
</feature>
<evidence type="ECO:0000313" key="8">
    <source>
        <dbReference type="Proteomes" id="UP001152533"/>
    </source>
</evidence>
<dbReference type="Proteomes" id="UP001152533">
    <property type="component" value="Unassembled WGS sequence"/>
</dbReference>
<keyword evidence="8" id="KW-1185">Reference proteome</keyword>
<dbReference type="Gene3D" id="1.20.58.340">
    <property type="entry name" value="Magnesium transport protein CorA, transmembrane region"/>
    <property type="match status" value="1"/>
</dbReference>
<feature type="region of interest" description="Disordered" evidence="5">
    <location>
        <begin position="1"/>
        <end position="31"/>
    </location>
</feature>
<proteinExistence type="predicted"/>
<dbReference type="EMBL" id="CAMGZC010000019">
    <property type="protein sequence ID" value="CAI0641562.1"/>
    <property type="molecule type" value="Genomic_DNA"/>
</dbReference>
<comment type="caution">
    <text evidence="7">The sequence shown here is derived from an EMBL/GenBank/DDBJ whole genome shotgun (WGS) entry which is preliminary data.</text>
</comment>
<comment type="subcellular location">
    <subcellularLocation>
        <location evidence="1">Membrane</location>
        <topology evidence="1">Multi-pass membrane protein</topology>
    </subcellularLocation>
</comment>
<feature type="compositionally biased region" description="Basic and acidic residues" evidence="5">
    <location>
        <begin position="12"/>
        <end position="24"/>
    </location>
</feature>
<reference evidence="7" key="1">
    <citation type="submission" date="2022-08" db="EMBL/GenBank/DDBJ databases">
        <authorList>
            <person name="Giroux E."/>
            <person name="Giroux E."/>
        </authorList>
    </citation>
    <scope>NUCLEOTIDE SEQUENCE</scope>
    <source>
        <strain evidence="7">H1091258</strain>
    </source>
</reference>
<evidence type="ECO:0000256" key="6">
    <source>
        <dbReference type="SAM" id="Phobius"/>
    </source>
</evidence>